<dbReference type="Gene3D" id="1.10.357.10">
    <property type="entry name" value="Tetracycline Repressor, domain 2"/>
    <property type="match status" value="1"/>
</dbReference>
<dbReference type="PROSITE" id="PS50977">
    <property type="entry name" value="HTH_TETR_2"/>
    <property type="match status" value="1"/>
</dbReference>
<comment type="caution">
    <text evidence="4">The sequence shown here is derived from an EMBL/GenBank/DDBJ whole genome shotgun (WGS) entry which is preliminary data.</text>
</comment>
<dbReference type="OrthoDB" id="836882at2"/>
<evidence type="ECO:0000259" key="3">
    <source>
        <dbReference type="PROSITE" id="PS50977"/>
    </source>
</evidence>
<evidence type="ECO:0000313" key="5">
    <source>
        <dbReference type="Proteomes" id="UP000282423"/>
    </source>
</evidence>
<dbReference type="Pfam" id="PF00440">
    <property type="entry name" value="TetR_N"/>
    <property type="match status" value="1"/>
</dbReference>
<evidence type="ECO:0000256" key="2">
    <source>
        <dbReference type="PROSITE-ProRule" id="PRU00335"/>
    </source>
</evidence>
<dbReference type="InterPro" id="IPR001647">
    <property type="entry name" value="HTH_TetR"/>
</dbReference>
<feature type="DNA-binding region" description="H-T-H motif" evidence="2">
    <location>
        <begin position="36"/>
        <end position="55"/>
    </location>
</feature>
<dbReference type="InterPro" id="IPR009057">
    <property type="entry name" value="Homeodomain-like_sf"/>
</dbReference>
<evidence type="ECO:0000313" key="4">
    <source>
        <dbReference type="EMBL" id="RKO69637.1"/>
    </source>
</evidence>
<dbReference type="GO" id="GO:0003677">
    <property type="term" value="F:DNA binding"/>
    <property type="evidence" value="ECO:0007669"/>
    <property type="project" value="UniProtKB-UniRule"/>
</dbReference>
<evidence type="ECO:0000256" key="1">
    <source>
        <dbReference type="ARBA" id="ARBA00023125"/>
    </source>
</evidence>
<gene>
    <name evidence="4" type="ORF">D7322_20415</name>
</gene>
<protein>
    <submittedName>
        <fullName evidence="4">TetR/AcrR family transcriptional regulator</fullName>
    </submittedName>
</protein>
<sequence>MRKTYKGEKNDKERTMNKLILSVGQVLRDKGYTGLTIANISKTAGVDRKLISLYFGSVDNLVETYIRSKDYWVSATLGAVEYFGTAPTEGSKGFLESLLLNQMDSFLENTEMQKAVLWQISEKSEIMSQITREREKMSALFFAFADQEMKDKNVDLRAISSILTAGIYYLVLHSINTDSTFCEIELNEDGLNRIRNAVKTILSWAYGEQTKETSSENNSLK</sequence>
<dbReference type="Proteomes" id="UP000282423">
    <property type="component" value="Unassembled WGS sequence"/>
</dbReference>
<dbReference type="RefSeq" id="WP_121126085.1">
    <property type="nucleotide sequence ID" value="NZ_RBWS01000017.1"/>
</dbReference>
<keyword evidence="5" id="KW-1185">Reference proteome</keyword>
<accession>A0A420VTP6</accession>
<name>A0A420VTP6_9SPHI</name>
<dbReference type="AlphaFoldDB" id="A0A420VTP6"/>
<organism evidence="4 5">
    <name type="scientific">Sphingobacterium puteale</name>
    <dbReference type="NCBI Taxonomy" id="2420510"/>
    <lineage>
        <taxon>Bacteria</taxon>
        <taxon>Pseudomonadati</taxon>
        <taxon>Bacteroidota</taxon>
        <taxon>Sphingobacteriia</taxon>
        <taxon>Sphingobacteriales</taxon>
        <taxon>Sphingobacteriaceae</taxon>
        <taxon>Sphingobacterium</taxon>
    </lineage>
</organism>
<feature type="domain" description="HTH tetR-type" evidence="3">
    <location>
        <begin position="13"/>
        <end position="73"/>
    </location>
</feature>
<proteinExistence type="predicted"/>
<dbReference type="EMBL" id="RBWS01000017">
    <property type="protein sequence ID" value="RKO69637.1"/>
    <property type="molecule type" value="Genomic_DNA"/>
</dbReference>
<dbReference type="SUPFAM" id="SSF46689">
    <property type="entry name" value="Homeodomain-like"/>
    <property type="match status" value="1"/>
</dbReference>
<reference evidence="4 5" key="1">
    <citation type="submission" date="2018-10" db="EMBL/GenBank/DDBJ databases">
        <title>Sphingobacterium sp. M05W1-28.</title>
        <authorList>
            <person name="Cai H."/>
        </authorList>
    </citation>
    <scope>NUCLEOTIDE SEQUENCE [LARGE SCALE GENOMIC DNA]</scope>
    <source>
        <strain evidence="4 5">M05W1-28</strain>
    </source>
</reference>
<keyword evidence="1 2" id="KW-0238">DNA-binding</keyword>